<evidence type="ECO:0000313" key="2">
    <source>
        <dbReference type="EMBL" id="XDV66325.1"/>
    </source>
</evidence>
<dbReference type="AlphaFoldDB" id="A0AB39Y9M6"/>
<keyword evidence="1" id="KW-0812">Transmembrane</keyword>
<feature type="transmembrane region" description="Helical" evidence="1">
    <location>
        <begin position="6"/>
        <end position="24"/>
    </location>
</feature>
<keyword evidence="1" id="KW-0472">Membrane</keyword>
<dbReference type="EMBL" id="CP165727">
    <property type="protein sequence ID" value="XDV66325.1"/>
    <property type="molecule type" value="Genomic_DNA"/>
</dbReference>
<feature type="transmembrane region" description="Helical" evidence="1">
    <location>
        <begin position="45"/>
        <end position="76"/>
    </location>
</feature>
<organism evidence="2">
    <name type="scientific">Streptomyces sp. R33</name>
    <dbReference type="NCBI Taxonomy" id="3238629"/>
    <lineage>
        <taxon>Bacteria</taxon>
        <taxon>Bacillati</taxon>
        <taxon>Actinomycetota</taxon>
        <taxon>Actinomycetes</taxon>
        <taxon>Kitasatosporales</taxon>
        <taxon>Streptomycetaceae</taxon>
        <taxon>Streptomyces</taxon>
    </lineage>
</organism>
<feature type="transmembrane region" description="Helical" evidence="1">
    <location>
        <begin position="96"/>
        <end position="116"/>
    </location>
</feature>
<protein>
    <submittedName>
        <fullName evidence="2">Uncharacterized protein</fullName>
    </submittedName>
</protein>
<accession>A0AB39Y9M6</accession>
<keyword evidence="1" id="KW-1133">Transmembrane helix</keyword>
<reference evidence="2" key="1">
    <citation type="submission" date="2024-08" db="EMBL/GenBank/DDBJ databases">
        <authorList>
            <person name="Yu S.T."/>
        </authorList>
    </citation>
    <scope>NUCLEOTIDE SEQUENCE</scope>
    <source>
        <strain evidence="2">R33</strain>
    </source>
</reference>
<dbReference type="RefSeq" id="WP_369778850.1">
    <property type="nucleotide sequence ID" value="NZ_CP165727.1"/>
</dbReference>
<gene>
    <name evidence="2" type="ORF">AB5J51_27075</name>
</gene>
<proteinExistence type="predicted"/>
<name>A0AB39Y9M6_9ACTN</name>
<sequence>MITPTLGAVLFGLIFLVWEIAVWYPGIKALQSQPLPQLGELLPFLLCWGIGALTVMVVGGIVGFLGDFALWGLGAFGDGLLIYGVGAQSGTAPGSTSAPLTEGGLFMTVLVLAGFIARRRRGATGSKWRGWLSGIGLGLTGSIARYAAVPLASAANLTGVWLTGMIS</sequence>
<evidence type="ECO:0000256" key="1">
    <source>
        <dbReference type="SAM" id="Phobius"/>
    </source>
</evidence>
<feature type="transmembrane region" description="Helical" evidence="1">
    <location>
        <begin position="128"/>
        <end position="148"/>
    </location>
</feature>